<evidence type="ECO:0000313" key="3">
    <source>
        <dbReference type="EMBL" id="AYF92146.1"/>
    </source>
</evidence>
<dbReference type="Proteomes" id="UP000272003">
    <property type="component" value="Chromosome"/>
</dbReference>
<reference evidence="3 4" key="1">
    <citation type="submission" date="2018-09" db="EMBL/GenBank/DDBJ databases">
        <title>Genome sequencing of strain BHWM-4.</title>
        <authorList>
            <person name="Heo J."/>
            <person name="Kim S.-J."/>
            <person name="Kwon S.-W."/>
        </authorList>
    </citation>
    <scope>NUCLEOTIDE SEQUENCE [LARGE SCALE GENOMIC DNA]</scope>
    <source>
        <strain evidence="3 4">BHWM-4</strain>
    </source>
</reference>
<dbReference type="RefSeq" id="WP_120783920.1">
    <property type="nucleotide sequence ID" value="NZ_CP032626.1"/>
</dbReference>
<dbReference type="Pfam" id="PF12978">
    <property type="entry name" value="DUF3862"/>
    <property type="match status" value="1"/>
</dbReference>
<evidence type="ECO:0000256" key="2">
    <source>
        <dbReference type="SAM" id="SignalP"/>
    </source>
</evidence>
<dbReference type="InterPro" id="IPR024418">
    <property type="entry name" value="DUF3862"/>
</dbReference>
<dbReference type="Gene3D" id="3.30.1450.10">
    <property type="match status" value="2"/>
</dbReference>
<evidence type="ECO:0000256" key="1">
    <source>
        <dbReference type="ARBA" id="ARBA00022729"/>
    </source>
</evidence>
<sequence length="198" mass="22285">MKKLYKLLLVSGTSLLILSACGKNNTDGKQFHAPKSPLATAFDTSGISLQKYNKLQYTDRYLHGGNTKKEAIKVLGTPSRMVDTSLSNNKQAKQYVWNMDNNAQVKYVFAIIYKDKVLSKGYDQNTKSKIVSKNKVDKLKNGTTFQEVQKQLGAPLEEQVSDGFQFMTYQIDSSGRAYNLTFNSQKLTKKSMTKLNNN</sequence>
<dbReference type="EMBL" id="CP032626">
    <property type="protein sequence ID" value="AYF92146.1"/>
    <property type="molecule type" value="Genomic_DNA"/>
</dbReference>
<keyword evidence="1 2" id="KW-0732">Signal</keyword>
<dbReference type="AlphaFoldDB" id="A0A387ATT0"/>
<proteinExistence type="predicted"/>
<dbReference type="OrthoDB" id="2296485at2"/>
<evidence type="ECO:0000313" key="4">
    <source>
        <dbReference type="Proteomes" id="UP000272003"/>
    </source>
</evidence>
<name>A0A387ATT0_9LACO</name>
<dbReference type="KEGG" id="abom:D7I45_00900"/>
<dbReference type="PROSITE" id="PS51257">
    <property type="entry name" value="PROKAR_LIPOPROTEIN"/>
    <property type="match status" value="1"/>
</dbReference>
<feature type="chain" id="PRO_5017438730" evidence="2">
    <location>
        <begin position="23"/>
        <end position="198"/>
    </location>
</feature>
<gene>
    <name evidence="3" type="ORF">D7I45_00900</name>
</gene>
<keyword evidence="4" id="KW-1185">Reference proteome</keyword>
<organism evidence="3 4">
    <name type="scientific">Apilactobacillus bombintestini</name>
    <dbReference type="NCBI Taxonomy" id="2419772"/>
    <lineage>
        <taxon>Bacteria</taxon>
        <taxon>Bacillati</taxon>
        <taxon>Bacillota</taxon>
        <taxon>Bacilli</taxon>
        <taxon>Lactobacillales</taxon>
        <taxon>Lactobacillaceae</taxon>
        <taxon>Apilactobacillus</taxon>
    </lineage>
</organism>
<protein>
    <submittedName>
        <fullName evidence="3">DUF3862 domain-containing protein</fullName>
    </submittedName>
</protein>
<accession>A0A387ATT0</accession>
<feature type="signal peptide" evidence="2">
    <location>
        <begin position="1"/>
        <end position="22"/>
    </location>
</feature>
<dbReference type="InterPro" id="IPR037873">
    <property type="entry name" value="BamE-like"/>
</dbReference>